<reference evidence="2" key="1">
    <citation type="submission" date="2020-10" db="EMBL/GenBank/DDBJ databases">
        <title>Genomic Encyclopedia of Type Strains, Phase IV (KMG-IV): sequencing the most valuable type-strain genomes for metagenomic binning, comparative biology and taxonomic classification.</title>
        <authorList>
            <person name="Goeker M."/>
        </authorList>
    </citation>
    <scope>NUCLEOTIDE SEQUENCE</scope>
    <source>
        <strain evidence="2">DSM 13886</strain>
    </source>
</reference>
<name>A0A927MLZ8_9BACL</name>
<dbReference type="RefSeq" id="WP_192600077.1">
    <property type="nucleotide sequence ID" value="NZ_JADBEL010000026.1"/>
</dbReference>
<evidence type="ECO:0000256" key="1">
    <source>
        <dbReference type="ARBA" id="ARBA00009990"/>
    </source>
</evidence>
<dbReference type="GO" id="GO:0051082">
    <property type="term" value="F:unfolded protein binding"/>
    <property type="evidence" value="ECO:0007669"/>
    <property type="project" value="InterPro"/>
</dbReference>
<protein>
    <submittedName>
        <fullName evidence="2">Preprotein translocase subunit SecB</fullName>
    </submittedName>
</protein>
<dbReference type="AlphaFoldDB" id="A0A927MLZ8"/>
<dbReference type="GO" id="GO:0015031">
    <property type="term" value="P:protein transport"/>
    <property type="evidence" value="ECO:0007669"/>
    <property type="project" value="InterPro"/>
</dbReference>
<sequence length="137" mass="15980">MELNSKKYQDLINDIDIDEIILRNLAVNNPSELLQENIQISTEHSISDYRREGDLFKVLTEFVVNGTGSSQDIFSIHFTLEVVYKLDKQYNFENQYFDLFTQNNVPVNVWPFARELVSNLTMRMGLPPLLLPVLRVK</sequence>
<keyword evidence="3" id="KW-1185">Reference proteome</keyword>
<comment type="similarity">
    <text evidence="1">Belongs to the SecB family.</text>
</comment>
<evidence type="ECO:0000313" key="3">
    <source>
        <dbReference type="Proteomes" id="UP000658225"/>
    </source>
</evidence>
<dbReference type="Proteomes" id="UP000658225">
    <property type="component" value="Unassembled WGS sequence"/>
</dbReference>
<gene>
    <name evidence="2" type="ORF">H4683_003556</name>
</gene>
<dbReference type="InterPro" id="IPR003708">
    <property type="entry name" value="SecB"/>
</dbReference>
<organism evidence="2 3">
    <name type="scientific">Sporosarcina limicola</name>
    <dbReference type="NCBI Taxonomy" id="34101"/>
    <lineage>
        <taxon>Bacteria</taxon>
        <taxon>Bacillati</taxon>
        <taxon>Bacillota</taxon>
        <taxon>Bacilli</taxon>
        <taxon>Bacillales</taxon>
        <taxon>Caryophanaceae</taxon>
        <taxon>Sporosarcina</taxon>
    </lineage>
</organism>
<dbReference type="Gene3D" id="3.10.420.10">
    <property type="entry name" value="SecB-like"/>
    <property type="match status" value="1"/>
</dbReference>
<dbReference type="SUPFAM" id="SSF54611">
    <property type="entry name" value="SecB-like"/>
    <property type="match status" value="1"/>
</dbReference>
<dbReference type="Pfam" id="PF02556">
    <property type="entry name" value="SecB"/>
    <property type="match status" value="1"/>
</dbReference>
<dbReference type="InterPro" id="IPR035958">
    <property type="entry name" value="SecB-like_sf"/>
</dbReference>
<accession>A0A927MLZ8</accession>
<dbReference type="GO" id="GO:0051262">
    <property type="term" value="P:protein tetramerization"/>
    <property type="evidence" value="ECO:0007669"/>
    <property type="project" value="InterPro"/>
</dbReference>
<comment type="caution">
    <text evidence="2">The sequence shown here is derived from an EMBL/GenBank/DDBJ whole genome shotgun (WGS) entry which is preliminary data.</text>
</comment>
<proteinExistence type="inferred from homology"/>
<evidence type="ECO:0000313" key="2">
    <source>
        <dbReference type="EMBL" id="MBE1556431.1"/>
    </source>
</evidence>
<dbReference type="EMBL" id="JADBEL010000026">
    <property type="protein sequence ID" value="MBE1556431.1"/>
    <property type="molecule type" value="Genomic_DNA"/>
</dbReference>